<comment type="similarity">
    <text evidence="2">Belongs to the complex I 20 kDa subunit family.</text>
</comment>
<keyword evidence="3" id="KW-0004">4Fe-4S</keyword>
<dbReference type="GO" id="GO:0051539">
    <property type="term" value="F:4 iron, 4 sulfur cluster binding"/>
    <property type="evidence" value="ECO:0007669"/>
    <property type="project" value="UniProtKB-KW"/>
</dbReference>
<feature type="transmembrane region" description="Helical" evidence="7">
    <location>
        <begin position="187"/>
        <end position="204"/>
    </location>
</feature>
<evidence type="ECO:0000259" key="8">
    <source>
        <dbReference type="Pfam" id="PF01058"/>
    </source>
</evidence>
<dbReference type="Proteomes" id="UP000011718">
    <property type="component" value="Chromosome"/>
</dbReference>
<evidence type="ECO:0000256" key="4">
    <source>
        <dbReference type="ARBA" id="ARBA00022723"/>
    </source>
</evidence>
<keyword evidence="6" id="KW-0411">Iron-sulfur</keyword>
<dbReference type="AlphaFoldDB" id="M1P7V6"/>
<dbReference type="PANTHER" id="PTHR42989">
    <property type="entry name" value="HYDROGENASE-4 COMPONENT I"/>
    <property type="match status" value="1"/>
</dbReference>
<dbReference type="NCBIfam" id="NF005012">
    <property type="entry name" value="PRK06411.1"/>
    <property type="match status" value="1"/>
</dbReference>
<keyword evidence="7" id="KW-0812">Transmembrane</keyword>
<dbReference type="InterPro" id="IPR052375">
    <property type="entry name" value="Complex_I_20kDa-like"/>
</dbReference>
<dbReference type="GO" id="GO:0046872">
    <property type="term" value="F:metal ion binding"/>
    <property type="evidence" value="ECO:0007669"/>
    <property type="project" value="UniProtKB-KW"/>
</dbReference>
<gene>
    <name evidence="9" type="ORF">MmTuc01_1095</name>
</gene>
<dbReference type="HOGENOM" id="CLU_1178134_0_0_2"/>
<organism evidence="9 10">
    <name type="scientific">Methanosarcina mazei Tuc01</name>
    <dbReference type="NCBI Taxonomy" id="1236903"/>
    <lineage>
        <taxon>Archaea</taxon>
        <taxon>Methanobacteriati</taxon>
        <taxon>Methanobacteriota</taxon>
        <taxon>Stenosarchaea group</taxon>
        <taxon>Methanomicrobia</taxon>
        <taxon>Methanosarcinales</taxon>
        <taxon>Methanosarcinaceae</taxon>
        <taxon>Methanosarcina</taxon>
    </lineage>
</organism>
<comment type="cofactor">
    <cofactor evidence="1">
        <name>[4Fe-4S] cluster</name>
        <dbReference type="ChEBI" id="CHEBI:49883"/>
    </cofactor>
</comment>
<feature type="domain" description="NADH:ubiquinone oxidoreductase-like 20kDa subunit" evidence="8">
    <location>
        <begin position="57"/>
        <end position="161"/>
    </location>
</feature>
<accession>M1P7V6</accession>
<evidence type="ECO:0000256" key="3">
    <source>
        <dbReference type="ARBA" id="ARBA00022485"/>
    </source>
</evidence>
<keyword evidence="7" id="KW-1133">Transmembrane helix</keyword>
<keyword evidence="7" id="KW-0472">Membrane</keyword>
<dbReference type="KEGG" id="mmaz:MmTuc01_1095"/>
<keyword evidence="4" id="KW-0479">Metal-binding</keyword>
<dbReference type="EMBL" id="CP004144">
    <property type="protein sequence ID" value="AGF96487.1"/>
    <property type="molecule type" value="Genomic_DNA"/>
</dbReference>
<dbReference type="Pfam" id="PF01058">
    <property type="entry name" value="Oxidored_q6"/>
    <property type="match status" value="1"/>
</dbReference>
<dbReference type="Gene3D" id="3.40.50.12280">
    <property type="match status" value="1"/>
</dbReference>
<reference evidence="9 10" key="1">
    <citation type="journal article" date="2013" name="Genome Announc.">
        <title>Complete Genome of a Methanosarcina mazei Strain Isolated from Sediment Samples from an Amazonian Flooded Area.</title>
        <authorList>
            <person name="Assis das Gracas D."/>
            <person name="Thiago Juca Ramos R."/>
            <person name="Vieira Araujo A.C."/>
            <person name="Zahlouth R."/>
            <person name="Ribeiro Carneiro A."/>
            <person name="Souza Lopes T."/>
            <person name="Azevedo Barauna R."/>
            <person name="Azevedo V."/>
            <person name="Cruz Schneider M.P."/>
            <person name="Pellizari V.H."/>
            <person name="Silva A."/>
        </authorList>
    </citation>
    <scope>NUCLEOTIDE SEQUENCE [LARGE SCALE GENOMIC DNA]</scope>
    <source>
        <strain evidence="9 10">Tuc01</strain>
    </source>
</reference>
<evidence type="ECO:0000256" key="5">
    <source>
        <dbReference type="ARBA" id="ARBA00023004"/>
    </source>
</evidence>
<evidence type="ECO:0000256" key="6">
    <source>
        <dbReference type="ARBA" id="ARBA00023014"/>
    </source>
</evidence>
<evidence type="ECO:0000256" key="1">
    <source>
        <dbReference type="ARBA" id="ARBA00001966"/>
    </source>
</evidence>
<evidence type="ECO:0000313" key="9">
    <source>
        <dbReference type="EMBL" id="AGF96487.1"/>
    </source>
</evidence>
<name>M1P7V6_METMZ</name>
<dbReference type="SUPFAM" id="SSF56770">
    <property type="entry name" value="HydA/Nqo6-like"/>
    <property type="match status" value="1"/>
</dbReference>
<evidence type="ECO:0000313" key="10">
    <source>
        <dbReference type="Proteomes" id="UP000011718"/>
    </source>
</evidence>
<dbReference type="BioCyc" id="MMAZ1236903:G139K-1044-MONOMER"/>
<proteinExistence type="inferred from homology"/>
<protein>
    <submittedName>
        <fullName evidence="9">Hydrogenase, group 4, HycG subunit</fullName>
    </submittedName>
</protein>
<dbReference type="InterPro" id="IPR006137">
    <property type="entry name" value="NADH_UbQ_OxRdtase-like_20kDa"/>
</dbReference>
<sequence>MVNPLSLFLRPKVTETFEFRDEELEALGAQIKKEIPKVFGHSLAIRELDSGSDNSTEMEISNLGNPHYDVERFGISFVASPRHADVLLVTGAVTLNMAEAAKKTYEAMPYPKYVIAVGDDACDGGIYKGSYAVLGGVDKILPVDVKIPGNPPSPKEILQVFSIPAVFYSSCFLFQLFSIPIVFYSDYLSYQLFTVFYFLCFYNLTPEAIQTNKLIQKSAFIEIVRKKFLWRVKFC</sequence>
<evidence type="ECO:0000256" key="2">
    <source>
        <dbReference type="ARBA" id="ARBA00009173"/>
    </source>
</evidence>
<dbReference type="PANTHER" id="PTHR42989:SF1">
    <property type="entry name" value="FORMATE HYDROGENLYASE SUBUNIT 7-RELATED"/>
    <property type="match status" value="1"/>
</dbReference>
<keyword evidence="5" id="KW-0408">Iron</keyword>
<evidence type="ECO:0000256" key="7">
    <source>
        <dbReference type="SAM" id="Phobius"/>
    </source>
</evidence>